<dbReference type="PANTHER" id="PTHR43784:SF2">
    <property type="entry name" value="GDSL-LIKE LIPASE_ACYLHYDROLASE, PUTATIVE (AFU_ORTHOLOGUE AFUA_2G00820)-RELATED"/>
    <property type="match status" value="1"/>
</dbReference>
<keyword evidence="3" id="KW-0378">Hydrolase</keyword>
<feature type="domain" description="SGNH hydrolase-type esterase" evidence="2">
    <location>
        <begin position="69"/>
        <end position="240"/>
    </location>
</feature>
<evidence type="ECO:0000313" key="4">
    <source>
        <dbReference type="Proteomes" id="UP001260072"/>
    </source>
</evidence>
<accession>A0ABU1FM60</accession>
<dbReference type="Proteomes" id="UP001260072">
    <property type="component" value="Unassembled WGS sequence"/>
</dbReference>
<dbReference type="CDD" id="cd00229">
    <property type="entry name" value="SGNH_hydrolase"/>
    <property type="match status" value="1"/>
</dbReference>
<dbReference type="Pfam" id="PF13472">
    <property type="entry name" value="Lipase_GDSL_2"/>
    <property type="match status" value="1"/>
</dbReference>
<gene>
    <name evidence="3" type="ORF">RH861_12345</name>
</gene>
<keyword evidence="1" id="KW-0472">Membrane</keyword>
<reference evidence="4" key="1">
    <citation type="submission" date="2023-07" db="EMBL/GenBank/DDBJ databases">
        <title>Description of three actinobacteria isolated from air of manufacturing shop in a pharmaceutical factory.</title>
        <authorList>
            <person name="Zhang D.-F."/>
        </authorList>
    </citation>
    <scope>NUCLEOTIDE SEQUENCE [LARGE SCALE GENOMIC DNA]</scope>
    <source>
        <strain evidence="4">CCTCC AB 2011122</strain>
    </source>
</reference>
<dbReference type="InterPro" id="IPR053140">
    <property type="entry name" value="GDSL_Rv0518-like"/>
</dbReference>
<dbReference type="EMBL" id="JAVKGS010000003">
    <property type="protein sequence ID" value="MDR5692852.1"/>
    <property type="molecule type" value="Genomic_DNA"/>
</dbReference>
<evidence type="ECO:0000259" key="2">
    <source>
        <dbReference type="Pfam" id="PF13472"/>
    </source>
</evidence>
<evidence type="ECO:0000313" key="3">
    <source>
        <dbReference type="EMBL" id="MDR5692852.1"/>
    </source>
</evidence>
<proteinExistence type="predicted"/>
<keyword evidence="1" id="KW-1133">Transmembrane helix</keyword>
<dbReference type="PANTHER" id="PTHR43784">
    <property type="entry name" value="GDSL-LIKE LIPASE/ACYLHYDROLASE, PUTATIVE (AFU_ORTHOLOGUE AFUA_2G00820)-RELATED"/>
    <property type="match status" value="1"/>
</dbReference>
<comment type="caution">
    <text evidence="3">The sequence shown here is derived from an EMBL/GenBank/DDBJ whole genome shotgun (WGS) entry which is preliminary data.</text>
</comment>
<name>A0ABU1FM60_9MICO</name>
<organism evidence="3 4">
    <name type="scientific">Agromyces indicus</name>
    <dbReference type="NCBI Taxonomy" id="758919"/>
    <lineage>
        <taxon>Bacteria</taxon>
        <taxon>Bacillati</taxon>
        <taxon>Actinomycetota</taxon>
        <taxon>Actinomycetes</taxon>
        <taxon>Micrococcales</taxon>
        <taxon>Microbacteriaceae</taxon>
        <taxon>Agromyces</taxon>
    </lineage>
</organism>
<dbReference type="GO" id="GO:0016787">
    <property type="term" value="F:hydrolase activity"/>
    <property type="evidence" value="ECO:0007669"/>
    <property type="project" value="UniProtKB-KW"/>
</dbReference>
<dbReference type="RefSeq" id="WP_310521219.1">
    <property type="nucleotide sequence ID" value="NZ_BAABBS010000001.1"/>
</dbReference>
<dbReference type="Gene3D" id="3.40.50.1110">
    <property type="entry name" value="SGNH hydrolase"/>
    <property type="match status" value="1"/>
</dbReference>
<dbReference type="InterPro" id="IPR036514">
    <property type="entry name" value="SGNH_hydro_sf"/>
</dbReference>
<dbReference type="SUPFAM" id="SSF52266">
    <property type="entry name" value="SGNH hydrolase"/>
    <property type="match status" value="1"/>
</dbReference>
<keyword evidence="1" id="KW-0812">Transmembrane</keyword>
<sequence length="255" mass="26402">MPDQPRPVRSRALAITRIAATLVIGAMLGAGVGVAVVADPLASSELPPEERAPVDPLSTLPDQPAALIIGDSFSEGVGASKPDAGWARTASDALSWRATIDAVGGTGFTKGVASDGRTGLAFGDRIEAHAATGAEYDVIVLQGGLNDFLAPHREEVVATKQAVEAARERWPDAAIVVFGPLEPLALGVQRSARLAAIREGADEAGATFVDPKLPDAWINERNSVRFDAGDGLHLNDAGYAFIAARFAAVIESYAG</sequence>
<dbReference type="EC" id="3.1.-.-" evidence="3"/>
<dbReference type="InterPro" id="IPR013830">
    <property type="entry name" value="SGNH_hydro"/>
</dbReference>
<feature type="transmembrane region" description="Helical" evidence="1">
    <location>
        <begin position="12"/>
        <end position="38"/>
    </location>
</feature>
<protein>
    <submittedName>
        <fullName evidence="3">SGNH/GDSL hydrolase family protein</fullName>
        <ecNumber evidence="3">3.1.-.-</ecNumber>
    </submittedName>
</protein>
<evidence type="ECO:0000256" key="1">
    <source>
        <dbReference type="SAM" id="Phobius"/>
    </source>
</evidence>
<keyword evidence="4" id="KW-1185">Reference proteome</keyword>